<sequence length="417" mass="47726">MDSSTRKCAYNSCERGVLPEKRCSSCRKAWYCSPQCQKDDWIFHVFDCKIGQPISTVYHLARACRRDLIPVDPQTRRDYGFVKAREAFGGMGESKLLGVYIGLFGPLDVPPKEVRRWQEEGRLVEGIRGAFMKLPPGARGGYYPWIMQNQHILDNSSMPGEGQVNVSELAKWARAHVRAWEFIGGDPKDNADEIRRKAQTWSVEKQACWILYMSLVDDRHPGPWEPGWVQFGFVVAGPSGEEQSMAREYRALIKHCTFDEFHAAYASSSIPALFRRHRGRQNCEIADNPCFCDVMADSPGEVKSVWELKHYVDLLVASDAASRPEPFPRIRADYGYKNCRNVEERQLLDEAYKRLFMETSQSPLDLHSACIEGDLFLYIGRFVKFSPWAEKYKRLLRNRYTASGDHSTGRAGRRGLT</sequence>
<dbReference type="HOGENOM" id="CLU_041565_1_0_1"/>
<dbReference type="SUPFAM" id="SSF144232">
    <property type="entry name" value="HIT/MYND zinc finger-like"/>
    <property type="match status" value="1"/>
</dbReference>
<dbReference type="AlphaFoldDB" id="A0A060SYA0"/>
<evidence type="ECO:0000313" key="6">
    <source>
        <dbReference type="EMBL" id="CDO77219.1"/>
    </source>
</evidence>
<evidence type="ECO:0000256" key="3">
    <source>
        <dbReference type="ARBA" id="ARBA00022833"/>
    </source>
</evidence>
<organism evidence="6 7">
    <name type="scientific">Pycnoporus cinnabarinus</name>
    <name type="common">Cinnabar-red polypore</name>
    <name type="synonym">Trametes cinnabarina</name>
    <dbReference type="NCBI Taxonomy" id="5643"/>
    <lineage>
        <taxon>Eukaryota</taxon>
        <taxon>Fungi</taxon>
        <taxon>Dikarya</taxon>
        <taxon>Basidiomycota</taxon>
        <taxon>Agaricomycotina</taxon>
        <taxon>Agaricomycetes</taxon>
        <taxon>Polyporales</taxon>
        <taxon>Polyporaceae</taxon>
        <taxon>Trametes</taxon>
    </lineage>
</organism>
<dbReference type="Pfam" id="PF01753">
    <property type="entry name" value="zf-MYND"/>
    <property type="match status" value="1"/>
</dbReference>
<dbReference type="EMBL" id="CCBP010000446">
    <property type="protein sequence ID" value="CDO77219.1"/>
    <property type="molecule type" value="Genomic_DNA"/>
</dbReference>
<dbReference type="Gene3D" id="6.10.140.2220">
    <property type="match status" value="1"/>
</dbReference>
<evidence type="ECO:0000256" key="1">
    <source>
        <dbReference type="ARBA" id="ARBA00022723"/>
    </source>
</evidence>
<dbReference type="GO" id="GO:0008270">
    <property type="term" value="F:zinc ion binding"/>
    <property type="evidence" value="ECO:0007669"/>
    <property type="project" value="UniProtKB-KW"/>
</dbReference>
<dbReference type="PROSITE" id="PS50865">
    <property type="entry name" value="ZF_MYND_2"/>
    <property type="match status" value="1"/>
</dbReference>
<keyword evidence="3" id="KW-0862">Zinc</keyword>
<dbReference type="InterPro" id="IPR002893">
    <property type="entry name" value="Znf_MYND"/>
</dbReference>
<accession>A0A060SYA0</accession>
<gene>
    <name evidence="6" type="ORF">BN946_scf184747.g32</name>
</gene>
<dbReference type="STRING" id="5643.A0A060SYA0"/>
<evidence type="ECO:0000256" key="4">
    <source>
        <dbReference type="PROSITE-ProRule" id="PRU00134"/>
    </source>
</evidence>
<evidence type="ECO:0000259" key="5">
    <source>
        <dbReference type="PROSITE" id="PS50865"/>
    </source>
</evidence>
<dbReference type="OrthoDB" id="4851849at2759"/>
<keyword evidence="1" id="KW-0479">Metal-binding</keyword>
<proteinExistence type="predicted"/>
<evidence type="ECO:0000256" key="2">
    <source>
        <dbReference type="ARBA" id="ARBA00022771"/>
    </source>
</evidence>
<reference evidence="6" key="1">
    <citation type="submission" date="2014-01" db="EMBL/GenBank/DDBJ databases">
        <title>The genome of the white-rot fungus Pycnoporus cinnabarinus: a basidiomycete model with a versatile arsenal for lignocellulosic biomass breakdown.</title>
        <authorList>
            <person name="Levasseur A."/>
            <person name="Lomascolo A."/>
            <person name="Ruiz-Duenas F.J."/>
            <person name="Uzan E."/>
            <person name="Piumi F."/>
            <person name="Kues U."/>
            <person name="Ram A.F.J."/>
            <person name="Murat C."/>
            <person name="Haon M."/>
            <person name="Benoit I."/>
            <person name="Arfi Y."/>
            <person name="Chevret D."/>
            <person name="Drula E."/>
            <person name="Kwon M.J."/>
            <person name="Gouret P."/>
            <person name="Lesage-Meessen L."/>
            <person name="Lombard V."/>
            <person name="Mariette J."/>
            <person name="Noirot C."/>
            <person name="Park J."/>
            <person name="Patyshakuliyeva A."/>
            <person name="Wieneger R.A.B."/>
            <person name="Wosten H.A.B."/>
            <person name="Martin F."/>
            <person name="Coutinho P.M."/>
            <person name="de Vries R."/>
            <person name="Martinez A.T."/>
            <person name="Klopp C."/>
            <person name="Pontarotti P."/>
            <person name="Henrissat B."/>
            <person name="Record E."/>
        </authorList>
    </citation>
    <scope>NUCLEOTIDE SEQUENCE [LARGE SCALE GENOMIC DNA]</scope>
    <source>
        <strain evidence="6">BRFM137</strain>
    </source>
</reference>
<comment type="caution">
    <text evidence="6">The sequence shown here is derived from an EMBL/GenBank/DDBJ whole genome shotgun (WGS) entry which is preliminary data.</text>
</comment>
<feature type="domain" description="MYND-type" evidence="5">
    <location>
        <begin position="10"/>
        <end position="48"/>
    </location>
</feature>
<name>A0A060SYA0_PYCCI</name>
<keyword evidence="2 4" id="KW-0863">Zinc-finger</keyword>
<keyword evidence="7" id="KW-1185">Reference proteome</keyword>
<dbReference type="Proteomes" id="UP000029665">
    <property type="component" value="Unassembled WGS sequence"/>
</dbReference>
<evidence type="ECO:0000313" key="7">
    <source>
        <dbReference type="Proteomes" id="UP000029665"/>
    </source>
</evidence>
<protein>
    <recommendedName>
        <fullName evidence="5">MYND-type domain-containing protein</fullName>
    </recommendedName>
</protein>
<dbReference type="OMA" id="FCTAHES"/>